<feature type="domain" description="Knr4/Smi1-like" evidence="1">
    <location>
        <begin position="10"/>
        <end position="142"/>
    </location>
</feature>
<sequence>MVIFEQTAPPLSELDIKRVENRLRIRLPQDLKEHYLLHNGGRPRPRFFVNDDDAYDVDQFYPMNTGPDKLSFERTYIMMVDQTPQFPRGYIPFADTTGAGFFMYSVNPESFGSIMFNQPEYYGDDERYVLFLAPSLRDFLESLTEYPDEL</sequence>
<evidence type="ECO:0000313" key="3">
    <source>
        <dbReference type="Proteomes" id="UP000500895"/>
    </source>
</evidence>
<name>A0A6G9A7V8_9BRAD</name>
<gene>
    <name evidence="2" type="ORF">HAV00_20670</name>
</gene>
<evidence type="ECO:0000259" key="1">
    <source>
        <dbReference type="SMART" id="SM00860"/>
    </source>
</evidence>
<dbReference type="SMART" id="SM00860">
    <property type="entry name" value="SMI1_KNR4"/>
    <property type="match status" value="1"/>
</dbReference>
<reference evidence="2 3" key="1">
    <citation type="journal article" date="2020" name="Int. J. Syst. Evol. Microbiol.">
        <title>Description and complete genome sequences of Bradyrhizobium symbiodeficiens sp. nov., a non-symbiotic bacterium associated with legumes native to Canada.</title>
        <authorList>
            <person name="Bromfield E.S.P."/>
            <person name="Cloutier S."/>
            <person name="Nguyen H.D.T."/>
        </authorList>
    </citation>
    <scope>NUCLEOTIDE SEQUENCE [LARGE SCALE GENOMIC DNA]</scope>
    <source>
        <strain evidence="2 3">101S1MB</strain>
    </source>
</reference>
<organism evidence="2 3">
    <name type="scientific">Bradyrhizobium symbiodeficiens</name>
    <dbReference type="NCBI Taxonomy" id="1404367"/>
    <lineage>
        <taxon>Bacteria</taxon>
        <taxon>Pseudomonadati</taxon>
        <taxon>Pseudomonadota</taxon>
        <taxon>Alphaproteobacteria</taxon>
        <taxon>Hyphomicrobiales</taxon>
        <taxon>Nitrobacteraceae</taxon>
        <taxon>Bradyrhizobium</taxon>
    </lineage>
</organism>
<dbReference type="Pfam" id="PF09346">
    <property type="entry name" value="SMI1_KNR4"/>
    <property type="match status" value="1"/>
</dbReference>
<dbReference type="SUPFAM" id="SSF160631">
    <property type="entry name" value="SMI1/KNR4-like"/>
    <property type="match status" value="1"/>
</dbReference>
<dbReference type="InterPro" id="IPR037883">
    <property type="entry name" value="Knr4/Smi1-like_sf"/>
</dbReference>
<dbReference type="EMBL" id="CP050066">
    <property type="protein sequence ID" value="QIP08521.1"/>
    <property type="molecule type" value="Genomic_DNA"/>
</dbReference>
<dbReference type="AlphaFoldDB" id="A0A6G9A7V8"/>
<dbReference type="InterPro" id="IPR018958">
    <property type="entry name" value="Knr4/Smi1-like_dom"/>
</dbReference>
<dbReference type="RefSeq" id="WP_166468609.1">
    <property type="nucleotide sequence ID" value="NZ_CP050066.2"/>
</dbReference>
<protein>
    <submittedName>
        <fullName evidence="2">SMI1/KNR4 family protein</fullName>
    </submittedName>
</protein>
<dbReference type="Proteomes" id="UP000500895">
    <property type="component" value="Chromosome"/>
</dbReference>
<dbReference type="Gene3D" id="3.40.1580.10">
    <property type="entry name" value="SMI1/KNR4-like"/>
    <property type="match status" value="1"/>
</dbReference>
<proteinExistence type="predicted"/>
<evidence type="ECO:0000313" key="2">
    <source>
        <dbReference type="EMBL" id="QIP08521.1"/>
    </source>
</evidence>
<accession>A0A6G9A7V8</accession>